<keyword evidence="7" id="KW-0547">Nucleotide-binding</keyword>
<accession>A0A022PSX1</accession>
<name>A0A022PSX1_9GAMM</name>
<dbReference type="GO" id="GO:0004713">
    <property type="term" value="F:protein tyrosine kinase activity"/>
    <property type="evidence" value="ECO:0007669"/>
    <property type="project" value="UniProtKB-KW"/>
</dbReference>
<dbReference type="EC" id="2.7.10.-" evidence="19"/>
<evidence type="ECO:0000313" key="20">
    <source>
        <dbReference type="Proteomes" id="UP000023464"/>
    </source>
</evidence>
<organism evidence="19 20">
    <name type="scientific">Photorhabdus aegyptia</name>
    <dbReference type="NCBI Taxonomy" id="2805098"/>
    <lineage>
        <taxon>Bacteria</taxon>
        <taxon>Pseudomonadati</taxon>
        <taxon>Pseudomonadota</taxon>
        <taxon>Gammaproteobacteria</taxon>
        <taxon>Enterobacterales</taxon>
        <taxon>Morganellaceae</taxon>
        <taxon>Photorhabdus</taxon>
    </lineage>
</organism>
<evidence type="ECO:0000313" key="19">
    <source>
        <dbReference type="EMBL" id="EYU17375.1"/>
    </source>
</evidence>
<dbReference type="PATRIC" id="fig|1393736.3.peg.152"/>
<feature type="domain" description="AAA" evidence="17">
    <location>
        <begin position="525"/>
        <end position="649"/>
    </location>
</feature>
<keyword evidence="9" id="KW-0067">ATP-binding</keyword>
<keyword evidence="5 19" id="KW-0808">Transferase</keyword>
<keyword evidence="11 15" id="KW-0472">Membrane</keyword>
<dbReference type="PANTHER" id="PTHR32309">
    <property type="entry name" value="TYROSINE-PROTEIN KINASE"/>
    <property type="match status" value="1"/>
</dbReference>
<feature type="domain" description="Tyrosine-protein kinase G-rich" evidence="18">
    <location>
        <begin position="366"/>
        <end position="447"/>
    </location>
</feature>
<feature type="transmembrane region" description="Helical" evidence="15">
    <location>
        <begin position="29"/>
        <end position="50"/>
    </location>
</feature>
<dbReference type="Pfam" id="PF13614">
    <property type="entry name" value="AAA_31"/>
    <property type="match status" value="1"/>
</dbReference>
<evidence type="ECO:0000259" key="16">
    <source>
        <dbReference type="Pfam" id="PF02706"/>
    </source>
</evidence>
<feature type="domain" description="Polysaccharide chain length determinant N-terminal" evidence="16">
    <location>
        <begin position="15"/>
        <end position="107"/>
    </location>
</feature>
<evidence type="ECO:0000256" key="12">
    <source>
        <dbReference type="ARBA" id="ARBA00023137"/>
    </source>
</evidence>
<dbReference type="InterPro" id="IPR025669">
    <property type="entry name" value="AAA_dom"/>
</dbReference>
<evidence type="ECO:0000256" key="15">
    <source>
        <dbReference type="SAM" id="Phobius"/>
    </source>
</evidence>
<keyword evidence="20" id="KW-1185">Reference proteome</keyword>
<dbReference type="Pfam" id="PF02706">
    <property type="entry name" value="Wzz"/>
    <property type="match status" value="1"/>
</dbReference>
<reference evidence="19 20" key="1">
    <citation type="submission" date="2014-03" db="EMBL/GenBank/DDBJ databases">
        <title>Draft Genome of Photorhabdus luminescens BA1, an Egyptian Isolate.</title>
        <authorList>
            <person name="Ghazal S."/>
            <person name="Hurst S.G.IV."/>
            <person name="Morris K."/>
            <person name="Thomas K."/>
            <person name="Tisa L.S."/>
        </authorList>
    </citation>
    <scope>NUCLEOTIDE SEQUENCE [LARGE SCALE GENOMIC DNA]</scope>
    <source>
        <strain evidence="19 20">BA1</strain>
    </source>
</reference>
<evidence type="ECO:0000256" key="7">
    <source>
        <dbReference type="ARBA" id="ARBA00022741"/>
    </source>
</evidence>
<dbReference type="RefSeq" id="WP_036775343.1">
    <property type="nucleotide sequence ID" value="NZ_CAWLTM010000114.1"/>
</dbReference>
<comment type="catalytic activity">
    <reaction evidence="13">
        <text>L-tyrosyl-[protein] + ATP = O-phospho-L-tyrosyl-[protein] + ADP + H(+)</text>
        <dbReference type="Rhea" id="RHEA:10596"/>
        <dbReference type="Rhea" id="RHEA-COMP:10136"/>
        <dbReference type="Rhea" id="RHEA-COMP:20101"/>
        <dbReference type="ChEBI" id="CHEBI:15378"/>
        <dbReference type="ChEBI" id="CHEBI:30616"/>
        <dbReference type="ChEBI" id="CHEBI:46858"/>
        <dbReference type="ChEBI" id="CHEBI:61978"/>
        <dbReference type="ChEBI" id="CHEBI:456216"/>
    </reaction>
</comment>
<evidence type="ECO:0000256" key="5">
    <source>
        <dbReference type="ARBA" id="ARBA00022679"/>
    </source>
</evidence>
<comment type="similarity">
    <text evidence="2">Belongs to the etk/wzc family.</text>
</comment>
<feature type="coiled-coil region" evidence="14">
    <location>
        <begin position="275"/>
        <end position="335"/>
    </location>
</feature>
<evidence type="ECO:0000256" key="9">
    <source>
        <dbReference type="ARBA" id="ARBA00022840"/>
    </source>
</evidence>
<dbReference type="GO" id="GO:0005524">
    <property type="term" value="F:ATP binding"/>
    <property type="evidence" value="ECO:0007669"/>
    <property type="project" value="UniProtKB-KW"/>
</dbReference>
<dbReference type="GO" id="GO:0042802">
    <property type="term" value="F:identical protein binding"/>
    <property type="evidence" value="ECO:0007669"/>
    <property type="project" value="UniProtKB-ARBA"/>
</dbReference>
<dbReference type="Proteomes" id="UP000023464">
    <property type="component" value="Unassembled WGS sequence"/>
</dbReference>
<evidence type="ECO:0000256" key="3">
    <source>
        <dbReference type="ARBA" id="ARBA00022475"/>
    </source>
</evidence>
<dbReference type="PANTHER" id="PTHR32309:SF32">
    <property type="entry name" value="TYROSINE-PROTEIN KINASE ETK-RELATED"/>
    <property type="match status" value="1"/>
</dbReference>
<keyword evidence="10 15" id="KW-1133">Transmembrane helix</keyword>
<keyword evidence="6 15" id="KW-0812">Transmembrane</keyword>
<dbReference type="InterPro" id="IPR005702">
    <property type="entry name" value="Wzc-like_C"/>
</dbReference>
<evidence type="ECO:0000259" key="18">
    <source>
        <dbReference type="Pfam" id="PF13807"/>
    </source>
</evidence>
<evidence type="ECO:0000256" key="6">
    <source>
        <dbReference type="ARBA" id="ARBA00022692"/>
    </source>
</evidence>
<dbReference type="Pfam" id="PF13807">
    <property type="entry name" value="GNVR"/>
    <property type="match status" value="1"/>
</dbReference>
<keyword evidence="3" id="KW-1003">Cell membrane</keyword>
<evidence type="ECO:0000256" key="10">
    <source>
        <dbReference type="ARBA" id="ARBA00022989"/>
    </source>
</evidence>
<protein>
    <submittedName>
        <fullName evidence="19">Capsular exopolysaccharide biosynthesis protein</fullName>
        <ecNumber evidence="19">2.7.10.-</ecNumber>
    </submittedName>
</protein>
<dbReference type="Gene3D" id="3.40.50.300">
    <property type="entry name" value="P-loop containing nucleotide triphosphate hydrolases"/>
    <property type="match status" value="1"/>
</dbReference>
<keyword evidence="14" id="KW-0175">Coiled coil</keyword>
<proteinExistence type="inferred from homology"/>
<evidence type="ECO:0000256" key="4">
    <source>
        <dbReference type="ARBA" id="ARBA00022519"/>
    </source>
</evidence>
<dbReference type="Pfam" id="PF23607">
    <property type="entry name" value="WZC_N"/>
    <property type="match status" value="1"/>
</dbReference>
<sequence>MTTSDKSSHTHTDSDEIDLGRLLSALFDYRWVIGGITLLFTVIGLCYSLIATPIYKANSLLQVEKRSRVLPLIGDMADMLSGRPSDTSAELELLTSRMILGKTVKDLNLDVQVSADYFPVIGKGIARLRGMPKPDIVIKHFAVSPEYMNKGIKIYVDDSENYRLLFDDQIFLGQVNKVFDTDGINLLISNISASPGQNFTLVKRGQLGVIRGLQQTLRVKEKGNNTGIISLEIEGDDRARIKSILDSIGKNYLQQNVTRKTEEAESSLNFLKNHLPKVKIELNRSEELLNQYRQANESIDLSLEAKSALETLVQIEKQINELTFKEAELQQLYTKQHPAYVALLDKRKTLVDTKKELNQSIKRLPKTQQEILRLTRDVQVGQEIYVQLLNKQQELNILKAGTVGNVRIIDEAIVENSAVKPKKSLIVGSMMVLGFILSAGLICIRVMFRKGIESPEQLEEIGVSVYATIPLSGTQIKLEQQQKKRTHRHKLRLLAIQDPTDLAIEALRSLRTTLHFSMMESANKIILLSGSASELGKSFISVNLAAVLALSNKRVLLIDADMRRGRLHKVLESPQSQGLSEYLAGQHQIKQIITRTYLTELDFVNRGVIPPNPSELLMHNRLKELLSWAEEHYDYVLVDTPPILAVTDAAIIGRYAGTSLLIARYHKTRVKEVNVAIRRFRQNGIHIKGVLLNAVEKKSGLYYDYGGCHQYSYKE</sequence>
<evidence type="ECO:0000256" key="11">
    <source>
        <dbReference type="ARBA" id="ARBA00023136"/>
    </source>
</evidence>
<dbReference type="InterPro" id="IPR050445">
    <property type="entry name" value="Bact_polysacc_biosynth/exp"/>
</dbReference>
<dbReference type="InterPro" id="IPR003856">
    <property type="entry name" value="LPS_length_determ_N"/>
</dbReference>
<dbReference type="InterPro" id="IPR027417">
    <property type="entry name" value="P-loop_NTPase"/>
</dbReference>
<evidence type="ECO:0000259" key="17">
    <source>
        <dbReference type="Pfam" id="PF13614"/>
    </source>
</evidence>
<evidence type="ECO:0000256" key="1">
    <source>
        <dbReference type="ARBA" id="ARBA00004429"/>
    </source>
</evidence>
<dbReference type="CDD" id="cd05387">
    <property type="entry name" value="BY-kinase"/>
    <property type="match status" value="1"/>
</dbReference>
<comment type="subcellular location">
    <subcellularLocation>
        <location evidence="1">Cell inner membrane</location>
        <topology evidence="1">Multi-pass membrane protein</topology>
    </subcellularLocation>
</comment>
<dbReference type="EMBL" id="JFGV01000001">
    <property type="protein sequence ID" value="EYU17375.1"/>
    <property type="molecule type" value="Genomic_DNA"/>
</dbReference>
<feature type="transmembrane region" description="Helical" evidence="15">
    <location>
        <begin position="425"/>
        <end position="448"/>
    </location>
</feature>
<dbReference type="InterPro" id="IPR032807">
    <property type="entry name" value="GNVR"/>
</dbReference>
<dbReference type="SUPFAM" id="SSF52540">
    <property type="entry name" value="P-loop containing nucleoside triphosphate hydrolases"/>
    <property type="match status" value="1"/>
</dbReference>
<keyword evidence="8" id="KW-0418">Kinase</keyword>
<keyword evidence="12" id="KW-0829">Tyrosine-protein kinase</keyword>
<comment type="caution">
    <text evidence="19">The sequence shown here is derived from an EMBL/GenBank/DDBJ whole genome shotgun (WGS) entry which is preliminary data.</text>
</comment>
<dbReference type="FunFam" id="3.40.50.300:FF:000527">
    <property type="entry name" value="Tyrosine-protein kinase etk"/>
    <property type="match status" value="1"/>
</dbReference>
<dbReference type="AlphaFoldDB" id="A0A022PSX1"/>
<dbReference type="NCBIfam" id="TIGR01007">
    <property type="entry name" value="eps_fam"/>
    <property type="match status" value="1"/>
</dbReference>
<evidence type="ECO:0000256" key="8">
    <source>
        <dbReference type="ARBA" id="ARBA00022777"/>
    </source>
</evidence>
<gene>
    <name evidence="19" type="ORF">BA1DRAFT_00156</name>
</gene>
<evidence type="ECO:0000256" key="2">
    <source>
        <dbReference type="ARBA" id="ARBA00008883"/>
    </source>
</evidence>
<dbReference type="GO" id="GO:0005886">
    <property type="term" value="C:plasma membrane"/>
    <property type="evidence" value="ECO:0007669"/>
    <property type="project" value="UniProtKB-SubCell"/>
</dbReference>
<evidence type="ECO:0000256" key="13">
    <source>
        <dbReference type="ARBA" id="ARBA00053015"/>
    </source>
</evidence>
<evidence type="ECO:0000256" key="14">
    <source>
        <dbReference type="SAM" id="Coils"/>
    </source>
</evidence>
<keyword evidence="4" id="KW-0997">Cell inner membrane</keyword>